<dbReference type="SMART" id="SM00636">
    <property type="entry name" value="Glyco_18"/>
    <property type="match status" value="1"/>
</dbReference>
<dbReference type="SUPFAM" id="SSF51445">
    <property type="entry name" value="(Trans)glycosidases"/>
    <property type="match status" value="1"/>
</dbReference>
<evidence type="ECO:0000256" key="5">
    <source>
        <dbReference type="RuleBase" id="RU000489"/>
    </source>
</evidence>
<dbReference type="Pfam" id="PF00704">
    <property type="entry name" value="Glyco_hydro_18"/>
    <property type="match status" value="1"/>
</dbReference>
<organism evidence="8">
    <name type="scientific">Spodoptera littoralis nuclear polyhedrosis virus</name>
    <name type="common">SlNPV</name>
    <dbReference type="NCBI Taxonomy" id="10456"/>
    <lineage>
        <taxon>Viruses</taxon>
        <taxon>Viruses incertae sedis</taxon>
        <taxon>Naldaviricetes</taxon>
        <taxon>Lefavirales</taxon>
        <taxon>Baculoviridae</taxon>
        <taxon>Alphabaculovirus</taxon>
        <taxon>Alphabaculovirus splittoralis</taxon>
    </lineage>
</organism>
<evidence type="ECO:0000256" key="3">
    <source>
        <dbReference type="ARBA" id="ARBA00023024"/>
    </source>
</evidence>
<dbReference type="InterPro" id="IPR011583">
    <property type="entry name" value="Chitinase_II/V-like_cat"/>
</dbReference>
<dbReference type="SUPFAM" id="SSF81296">
    <property type="entry name" value="E set domains"/>
    <property type="match status" value="1"/>
</dbReference>
<keyword evidence="3" id="KW-0119">Carbohydrate metabolism</keyword>
<protein>
    <submittedName>
        <fullName evidence="8">Chitinase</fullName>
    </submittedName>
</protein>
<dbReference type="CDD" id="cd02848">
    <property type="entry name" value="E_set_Chitinase_N"/>
    <property type="match status" value="1"/>
</dbReference>
<keyword evidence="6" id="KW-0812">Transmembrane</keyword>
<dbReference type="InterPro" id="IPR001223">
    <property type="entry name" value="Glyco_hydro18_cat"/>
</dbReference>
<gene>
    <name evidence="8" type="primary">chitA</name>
</gene>
<proteinExistence type="inferred from homology"/>
<dbReference type="GO" id="GO:0004568">
    <property type="term" value="F:chitinase activity"/>
    <property type="evidence" value="ECO:0007669"/>
    <property type="project" value="InterPro"/>
</dbReference>
<dbReference type="PROSITE" id="PS51910">
    <property type="entry name" value="GH18_2"/>
    <property type="match status" value="1"/>
</dbReference>
<evidence type="ECO:0000256" key="1">
    <source>
        <dbReference type="ARBA" id="ARBA00009121"/>
    </source>
</evidence>
<organismHost>
    <name type="scientific">Lepidoptera</name>
    <name type="common">moths &amp; butterflies</name>
    <dbReference type="NCBI Taxonomy" id="7088"/>
</organismHost>
<evidence type="ECO:0000256" key="6">
    <source>
        <dbReference type="SAM" id="Phobius"/>
    </source>
</evidence>
<dbReference type="InterPro" id="IPR013540">
    <property type="entry name" value="ChitinaseA_N"/>
</dbReference>
<dbReference type="Gene3D" id="3.20.20.80">
    <property type="entry name" value="Glycosidases"/>
    <property type="match status" value="1"/>
</dbReference>
<dbReference type="InterPro" id="IPR013783">
    <property type="entry name" value="Ig-like_fold"/>
</dbReference>
<keyword evidence="4 5" id="KW-0326">Glycosidase</keyword>
<dbReference type="InterPro" id="IPR029070">
    <property type="entry name" value="Chitinase_insertion_sf"/>
</dbReference>
<reference evidence="8" key="1">
    <citation type="submission" date="2018-02" db="EMBL/GenBank/DDBJ databases">
        <title>Genome analyses of the Tunisian isolate of Spodoptera littoralis#nucleopolyhedrovirus SpliNPV-Tun2 and biological activity identification.</title>
        <authorList>
            <person name="Ben Tiba S."/>
            <person name="Wennmann J.T."/>
            <person name="Laarif A."/>
            <person name="Larem A."/>
            <person name="Fattouch S."/>
            <person name="Jehle J.A."/>
        </authorList>
    </citation>
    <scope>NUCLEOTIDE SEQUENCE</scope>
    <source>
        <strain evidence="8">SpliNPV-Tun2</strain>
    </source>
</reference>
<name>A0A3G4S8T1_NPVSL</name>
<dbReference type="GO" id="GO:0005975">
    <property type="term" value="P:carbohydrate metabolic process"/>
    <property type="evidence" value="ECO:0007669"/>
    <property type="project" value="InterPro"/>
</dbReference>
<dbReference type="PANTHER" id="PTHR11177:SF317">
    <property type="entry name" value="CHITINASE 12-RELATED"/>
    <property type="match status" value="1"/>
</dbReference>
<dbReference type="GO" id="GO:0008061">
    <property type="term" value="F:chitin binding"/>
    <property type="evidence" value="ECO:0007669"/>
    <property type="project" value="InterPro"/>
</dbReference>
<dbReference type="GO" id="GO:0006032">
    <property type="term" value="P:chitin catabolic process"/>
    <property type="evidence" value="ECO:0007669"/>
    <property type="project" value="UniProtKB-KW"/>
</dbReference>
<dbReference type="PANTHER" id="PTHR11177">
    <property type="entry name" value="CHITINASE"/>
    <property type="match status" value="1"/>
</dbReference>
<keyword evidence="2 5" id="KW-0378">Hydrolase</keyword>
<dbReference type="InterPro" id="IPR017853">
    <property type="entry name" value="GH"/>
</dbReference>
<sequence>MLTKSHTSSNQTWPTVHVNEKSYRVSIESNFYKCYKMTIGRSLLCVLVICELFIFIGCTPGVPVIEWADRNYALVQVSQTAVAYEELVTRSESVNVEISWNVWNGGGGDEAYVYFDHDIVWSGDAKPKRATIRIDRGGSFSARVRLCDADGCSVSAESVQILVADTDGSHMSPFKFVPVWNENNVPYASTTDRVVAAYFVEWSVYGRNYPLDSAPLPNLSHLLYGFVPICGPNESLKNQIPSSHAALQRSCAGRKDFQVSIHDPWAAVQKPLRGVSDWNEPIKGNFGQMMAAKRSLKSLKILPSIGGWTLSDPFYYMNDPSNRATFVDSVREFLDTWKFFDGVDIDWEFPGGKGANPLLGDENVDGETYSALMRDLRIMLDELSSASNRTYLLTTAISGGEDKIRVVDYGSETQHRLDRIFVMTYDFKGAWSDADLGYHTTLYAPPWNPLEPYTTDRAVRHLVDVQNVRSDKIVVGVAMYGRGWTGVDGYKDGNPFTGRAVGPIEGTWENGVLDYRSIAKTFDFLYDTNAEAAYAFRRKDGALVTFDDARSVRAKGKYVVDENLGGLFAWEIDADNGDILNAMHDGLGHEKLFSHHSEL</sequence>
<evidence type="ECO:0000259" key="7">
    <source>
        <dbReference type="PROSITE" id="PS51910"/>
    </source>
</evidence>
<dbReference type="EMBL" id="MG958660">
    <property type="protein sequence ID" value="AYU75230.1"/>
    <property type="molecule type" value="Genomic_DNA"/>
</dbReference>
<dbReference type="PROSITE" id="PS01095">
    <property type="entry name" value="GH18_1"/>
    <property type="match status" value="1"/>
</dbReference>
<dbReference type="Gene3D" id="3.10.50.10">
    <property type="match status" value="1"/>
</dbReference>
<dbReference type="Pfam" id="PF08329">
    <property type="entry name" value="ChitinaseA_N"/>
    <property type="match status" value="1"/>
</dbReference>
<keyword evidence="6" id="KW-0472">Membrane</keyword>
<feature type="transmembrane region" description="Helical" evidence="6">
    <location>
        <begin position="43"/>
        <end position="62"/>
    </location>
</feature>
<dbReference type="InterPro" id="IPR001579">
    <property type="entry name" value="Glyco_hydro_18_chit_AS"/>
</dbReference>
<dbReference type="InterPro" id="IPR014756">
    <property type="entry name" value="Ig_E-set"/>
</dbReference>
<dbReference type="Gene3D" id="2.60.40.10">
    <property type="entry name" value="Immunoglobulins"/>
    <property type="match status" value="1"/>
</dbReference>
<dbReference type="InterPro" id="IPR050314">
    <property type="entry name" value="Glycosyl_Hydrlase_18"/>
</dbReference>
<feature type="domain" description="GH18" evidence="7">
    <location>
        <begin position="193"/>
        <end position="590"/>
    </location>
</feature>
<comment type="similarity">
    <text evidence="1">Belongs to the glycosyl hydrolase 18 family. Chitinase class II subfamily.</text>
</comment>
<evidence type="ECO:0000313" key="8">
    <source>
        <dbReference type="EMBL" id="AYU75230.1"/>
    </source>
</evidence>
<evidence type="ECO:0000256" key="4">
    <source>
        <dbReference type="ARBA" id="ARBA00023295"/>
    </source>
</evidence>
<dbReference type="SUPFAM" id="SSF54556">
    <property type="entry name" value="Chitinase insertion domain"/>
    <property type="match status" value="1"/>
</dbReference>
<keyword evidence="3" id="KW-0146">Chitin degradation</keyword>
<dbReference type="CDD" id="cd06548">
    <property type="entry name" value="GH18_chitinase"/>
    <property type="match status" value="1"/>
</dbReference>
<evidence type="ECO:0000256" key="2">
    <source>
        <dbReference type="ARBA" id="ARBA00022801"/>
    </source>
</evidence>
<keyword evidence="3" id="KW-0624">Polysaccharide degradation</keyword>
<accession>A0A3G4S8T1</accession>
<keyword evidence="6" id="KW-1133">Transmembrane helix</keyword>